<feature type="region of interest" description="Disordered" evidence="1">
    <location>
        <begin position="38"/>
        <end position="143"/>
    </location>
</feature>
<dbReference type="EMBL" id="JAGKHQ010000012">
    <property type="protein sequence ID" value="KAG7502991.1"/>
    <property type="molecule type" value="Genomic_DNA"/>
</dbReference>
<keyword evidence="3" id="KW-1185">Reference proteome</keyword>
<protein>
    <submittedName>
        <fullName evidence="2">Uncharacterized protein</fullName>
    </submittedName>
</protein>
<sequence length="143" mass="15657">MQWSPLSFVSGGLSLGSWGSVDFTEDFQFFPDSYHDNNSFCSPTTPGPGPHYPQTPNISPGPRMLDSDQCGNYPLTFDPSLHHPHLHLNHPDLLQDQDQRSHFSPSSQGGGADHHAALTLVPPTGHRRREESEGGNAPQDSKC</sequence>
<comment type="caution">
    <text evidence="2">The sequence shown here is derived from an EMBL/GenBank/DDBJ whole genome shotgun (WGS) entry which is preliminary data.</text>
</comment>
<dbReference type="Proteomes" id="UP000693946">
    <property type="component" value="Linkage Group LG2"/>
</dbReference>
<evidence type="ECO:0000313" key="2">
    <source>
        <dbReference type="EMBL" id="KAG7502991.1"/>
    </source>
</evidence>
<proteinExistence type="predicted"/>
<accession>A0AAV6RCG0</accession>
<gene>
    <name evidence="2" type="ORF">JOB18_029702</name>
</gene>
<dbReference type="AlphaFoldDB" id="A0AAV6RCG0"/>
<evidence type="ECO:0000313" key="3">
    <source>
        <dbReference type="Proteomes" id="UP000693946"/>
    </source>
</evidence>
<reference evidence="2 3" key="1">
    <citation type="journal article" date="2021" name="Sci. Rep.">
        <title>Chromosome anchoring in Senegalese sole (Solea senegalensis) reveals sex-associated markers and genome rearrangements in flatfish.</title>
        <authorList>
            <person name="Guerrero-Cozar I."/>
            <person name="Gomez-Garrido J."/>
            <person name="Berbel C."/>
            <person name="Martinez-Blanch J.F."/>
            <person name="Alioto T."/>
            <person name="Claros M.G."/>
            <person name="Gagnaire P.A."/>
            <person name="Manchado M."/>
        </authorList>
    </citation>
    <scope>NUCLEOTIDE SEQUENCE [LARGE SCALE GENOMIC DNA]</scope>
    <source>
        <strain evidence="2">Sse05_10M</strain>
    </source>
</reference>
<name>A0AAV6RCG0_SOLSE</name>
<organism evidence="2 3">
    <name type="scientific">Solea senegalensis</name>
    <name type="common">Senegalese sole</name>
    <dbReference type="NCBI Taxonomy" id="28829"/>
    <lineage>
        <taxon>Eukaryota</taxon>
        <taxon>Metazoa</taxon>
        <taxon>Chordata</taxon>
        <taxon>Craniata</taxon>
        <taxon>Vertebrata</taxon>
        <taxon>Euteleostomi</taxon>
        <taxon>Actinopterygii</taxon>
        <taxon>Neopterygii</taxon>
        <taxon>Teleostei</taxon>
        <taxon>Neoteleostei</taxon>
        <taxon>Acanthomorphata</taxon>
        <taxon>Carangaria</taxon>
        <taxon>Pleuronectiformes</taxon>
        <taxon>Pleuronectoidei</taxon>
        <taxon>Soleidae</taxon>
        <taxon>Solea</taxon>
    </lineage>
</organism>
<evidence type="ECO:0000256" key="1">
    <source>
        <dbReference type="SAM" id="MobiDB-lite"/>
    </source>
</evidence>